<dbReference type="Pfam" id="PF13379">
    <property type="entry name" value="NMT1_2"/>
    <property type="match status" value="1"/>
</dbReference>
<dbReference type="PROSITE" id="PS51257">
    <property type="entry name" value="PROKAR_LIPOPROTEIN"/>
    <property type="match status" value="1"/>
</dbReference>
<keyword evidence="5" id="KW-1185">Reference proteome</keyword>
<comment type="caution">
    <text evidence="4">The sequence shown here is derived from an EMBL/GenBank/DDBJ whole genome shotgun (WGS) entry which is preliminary data.</text>
</comment>
<dbReference type="Proteomes" id="UP000016638">
    <property type="component" value="Unassembled WGS sequence"/>
</dbReference>
<dbReference type="GO" id="GO:0042597">
    <property type="term" value="C:periplasmic space"/>
    <property type="evidence" value="ECO:0007669"/>
    <property type="project" value="UniProtKB-SubCell"/>
</dbReference>
<dbReference type="OrthoDB" id="7374754at2"/>
<evidence type="ECO:0000313" key="4">
    <source>
        <dbReference type="EMBL" id="ERL07987.1"/>
    </source>
</evidence>
<evidence type="ECO:0000256" key="1">
    <source>
        <dbReference type="ARBA" id="ARBA00004418"/>
    </source>
</evidence>
<dbReference type="EMBL" id="AWEZ01000048">
    <property type="protein sequence ID" value="ERL07987.1"/>
    <property type="molecule type" value="Genomic_DNA"/>
</dbReference>
<dbReference type="AlphaFoldDB" id="U2UY00"/>
<proteinExistence type="inferred from homology"/>
<dbReference type="eggNOG" id="COG0715">
    <property type="taxonomic scope" value="Bacteria"/>
</dbReference>
<dbReference type="SUPFAM" id="SSF53850">
    <property type="entry name" value="Periplasmic binding protein-like II"/>
    <property type="match status" value="1"/>
</dbReference>
<evidence type="ECO:0000256" key="2">
    <source>
        <dbReference type="ARBA" id="ARBA00010742"/>
    </source>
</evidence>
<keyword evidence="3" id="KW-0732">Signal</keyword>
<dbReference type="RefSeq" id="WP_021726342.1">
    <property type="nucleotide sequence ID" value="NZ_AWEZ01000048.1"/>
</dbReference>
<gene>
    <name evidence="4" type="ORF">HMPREF1316_2459</name>
</gene>
<dbReference type="PANTHER" id="PTHR30024:SF47">
    <property type="entry name" value="TAURINE-BINDING PERIPLASMIC PROTEIN"/>
    <property type="match status" value="1"/>
</dbReference>
<dbReference type="STRING" id="1125712.HMPREF1316_2459"/>
<sequence>MSSMVTRRGFVGGAALAGLALVGCGNTQVGANENDTSAADAAKAVYEMSMEEEEEAIKKEPFYGKKLTVGYGGGLCLGAFGITEDQGYSADEGLDCELMNVQSKIDAVGSGQVQVVGTHIASLLVPAYNGVGMTFTLGIHSGCKSLYVLTDGSVRSTQDLKGQTIGVPEGMGSADQNIAMRFLGRDEVDPKTDVEWKQVAKEACIQGMQNGEIAAAVLEDQYAMPFVSDGTITYIRSLTYDDDFKVEPCCILAFNSDFAKENPVHVKRYTRAFQKAGVFIEQNTEQALDILLKNSWASGDRDDDLALMQAFDYTITEQRTKDSLLDIIADHQKYGIIDSEQSADEVLAKVWAPVLDDVQ</sequence>
<name>U2UY00_9ACTN</name>
<dbReference type="PATRIC" id="fig|1125712.3.peg.1462"/>
<dbReference type="PROSITE" id="PS51318">
    <property type="entry name" value="TAT"/>
    <property type="match status" value="1"/>
</dbReference>
<reference evidence="4 5" key="1">
    <citation type="submission" date="2013-08" db="EMBL/GenBank/DDBJ databases">
        <authorList>
            <person name="Durkin A.S."/>
            <person name="Haft D.R."/>
            <person name="McCorrison J."/>
            <person name="Torralba M."/>
            <person name="Gillis M."/>
            <person name="Haft D.H."/>
            <person name="Methe B."/>
            <person name="Sutton G."/>
            <person name="Nelson K.E."/>
        </authorList>
    </citation>
    <scope>NUCLEOTIDE SEQUENCE [LARGE SCALE GENOMIC DNA]</scope>
    <source>
        <strain evidence="4 5">F0195</strain>
    </source>
</reference>
<evidence type="ECO:0000256" key="3">
    <source>
        <dbReference type="ARBA" id="ARBA00022729"/>
    </source>
</evidence>
<comment type="subcellular location">
    <subcellularLocation>
        <location evidence="1">Periplasm</location>
    </subcellularLocation>
</comment>
<dbReference type="InterPro" id="IPR006311">
    <property type="entry name" value="TAT_signal"/>
</dbReference>
<evidence type="ECO:0000313" key="5">
    <source>
        <dbReference type="Proteomes" id="UP000016638"/>
    </source>
</evidence>
<protein>
    <submittedName>
        <fullName evidence="4">NMT1/THI5-like protein</fullName>
    </submittedName>
</protein>
<dbReference type="Gene3D" id="3.40.190.10">
    <property type="entry name" value="Periplasmic binding protein-like II"/>
    <property type="match status" value="2"/>
</dbReference>
<comment type="similarity">
    <text evidence="2">Belongs to the bacterial solute-binding protein SsuA/TauA family.</text>
</comment>
<organism evidence="4 5">
    <name type="scientific">Olsenella profusa F0195</name>
    <dbReference type="NCBI Taxonomy" id="1125712"/>
    <lineage>
        <taxon>Bacteria</taxon>
        <taxon>Bacillati</taxon>
        <taxon>Actinomycetota</taxon>
        <taxon>Coriobacteriia</taxon>
        <taxon>Coriobacteriales</taxon>
        <taxon>Atopobiaceae</taxon>
        <taxon>Olsenella</taxon>
    </lineage>
</organism>
<accession>U2UY00</accession>
<dbReference type="PANTHER" id="PTHR30024">
    <property type="entry name" value="ALIPHATIC SULFONATES-BINDING PROTEIN-RELATED"/>
    <property type="match status" value="1"/>
</dbReference>